<evidence type="ECO:0000313" key="3">
    <source>
        <dbReference type="Proteomes" id="UP000029575"/>
    </source>
</evidence>
<feature type="signal peptide" evidence="1">
    <location>
        <begin position="1"/>
        <end position="24"/>
    </location>
</feature>
<organism evidence="2 3">
    <name type="scientific">Burkholderia cepacia</name>
    <name type="common">Pseudomonas cepacia</name>
    <dbReference type="NCBI Taxonomy" id="292"/>
    <lineage>
        <taxon>Bacteria</taxon>
        <taxon>Pseudomonadati</taxon>
        <taxon>Pseudomonadota</taxon>
        <taxon>Betaproteobacteria</taxon>
        <taxon>Burkholderiales</taxon>
        <taxon>Burkholderiaceae</taxon>
        <taxon>Burkholderia</taxon>
        <taxon>Burkholderia cepacia complex</taxon>
    </lineage>
</organism>
<evidence type="ECO:0000256" key="1">
    <source>
        <dbReference type="SAM" id="SignalP"/>
    </source>
</evidence>
<dbReference type="EMBL" id="JPGD01000003">
    <property type="protein sequence ID" value="KGC06721.1"/>
    <property type="molecule type" value="Genomic_DNA"/>
</dbReference>
<evidence type="ECO:0000313" key="2">
    <source>
        <dbReference type="EMBL" id="KGC06721.1"/>
    </source>
</evidence>
<reference evidence="2 3" key="1">
    <citation type="submission" date="2014-06" db="EMBL/GenBank/DDBJ databases">
        <authorList>
            <person name="Bishop-Lilly K.A."/>
            <person name="Broomall S.M."/>
            <person name="Chain P.S."/>
            <person name="Chertkov O."/>
            <person name="Coyne S.R."/>
            <person name="Daligault H.E."/>
            <person name="Davenport K.W."/>
            <person name="Erkkila T."/>
            <person name="Frey K.G."/>
            <person name="Gibbons H.S."/>
            <person name="Gu W."/>
            <person name="Jaissle J."/>
            <person name="Johnson S.L."/>
            <person name="Koroleva G.I."/>
            <person name="Ladner J.T."/>
            <person name="Lo C.-C."/>
            <person name="Minogue T.D."/>
            <person name="Munk C."/>
            <person name="Palacios G.F."/>
            <person name="Redden C.L."/>
            <person name="Rosenzweig C.N."/>
            <person name="Scholz M.B."/>
            <person name="Teshima H."/>
            <person name="Xu Y."/>
        </authorList>
    </citation>
    <scope>NUCLEOTIDE SEQUENCE [LARGE SCALE GENOMIC DNA]</scope>
    <source>
        <strain evidence="2 3">DWS 37UF10B-2</strain>
    </source>
</reference>
<keyword evidence="2" id="KW-0449">Lipoprotein</keyword>
<proteinExistence type="predicted"/>
<protein>
    <submittedName>
        <fullName evidence="2">Lipoprotein</fullName>
    </submittedName>
</protein>
<gene>
    <name evidence="2" type="ORF">DM43_4980</name>
</gene>
<name>A0AA88Z8K5_BURCE</name>
<comment type="caution">
    <text evidence="2">The sequence shown here is derived from an EMBL/GenBank/DDBJ whole genome shotgun (WGS) entry which is preliminary data.</text>
</comment>
<dbReference type="PROSITE" id="PS51257">
    <property type="entry name" value="PROKAR_LIPOPROTEIN"/>
    <property type="match status" value="1"/>
</dbReference>
<sequence>MKLCCALLLCLATFACKPAGSKCAASLALYRTQVNGALADKTIDQPVYDDQQRYIAKAEKICASGDDEAAVTALFDAAMALNVGADDAYARSLKKESDPAAARVESKR</sequence>
<keyword evidence="1" id="KW-0732">Signal</keyword>
<accession>A0AA88Z8K5</accession>
<dbReference type="Proteomes" id="UP000029575">
    <property type="component" value="Unassembled WGS sequence"/>
</dbReference>
<feature type="chain" id="PRO_5041740256" evidence="1">
    <location>
        <begin position="25"/>
        <end position="108"/>
    </location>
</feature>
<dbReference type="AlphaFoldDB" id="A0AA88Z8K5"/>